<gene>
    <name evidence="2" type="ORF">LEA_02777</name>
</gene>
<protein>
    <submittedName>
        <fullName evidence="2">Plasmid mobilization system relaxase</fullName>
    </submittedName>
</protein>
<accession>K1UAI8</accession>
<dbReference type="AlphaFoldDB" id="K1UAI8"/>
<evidence type="ECO:0000256" key="1">
    <source>
        <dbReference type="SAM" id="MobiDB-lite"/>
    </source>
</evidence>
<evidence type="ECO:0000313" key="2">
    <source>
        <dbReference type="EMBL" id="EKC79123.1"/>
    </source>
</evidence>
<organism evidence="2">
    <name type="scientific">human gut metagenome</name>
    <dbReference type="NCBI Taxonomy" id="408170"/>
    <lineage>
        <taxon>unclassified sequences</taxon>
        <taxon>metagenomes</taxon>
        <taxon>organismal metagenomes</taxon>
    </lineage>
</organism>
<feature type="non-terminal residue" evidence="2">
    <location>
        <position position="1"/>
    </location>
</feature>
<reference evidence="2" key="1">
    <citation type="journal article" date="2013" name="Environ. Microbiol.">
        <title>Microbiota from the distal guts of lean and obese adolescents exhibit partial functional redundancy besides clear differences in community structure.</title>
        <authorList>
            <person name="Ferrer M."/>
            <person name="Ruiz A."/>
            <person name="Lanza F."/>
            <person name="Haange S.B."/>
            <person name="Oberbach A."/>
            <person name="Till H."/>
            <person name="Bargiela R."/>
            <person name="Campoy C."/>
            <person name="Segura M.T."/>
            <person name="Richter M."/>
            <person name="von Bergen M."/>
            <person name="Seifert J."/>
            <person name="Suarez A."/>
        </authorList>
    </citation>
    <scope>NUCLEOTIDE SEQUENCE</scope>
</reference>
<name>K1UAI8_9ZZZZ</name>
<proteinExistence type="predicted"/>
<dbReference type="EMBL" id="AJWY01001876">
    <property type="protein sequence ID" value="EKC79123.1"/>
    <property type="molecule type" value="Genomic_DNA"/>
</dbReference>
<sequence>KGKVSNLKEMNETFNYLRANGIYSLEDLESRVSEHSAATESLKKTLDEQTARMKAIKQLYDSSAAFQSLKPVYDGLQKIKFEKPRAKYKAEHEAELIQFYAARRKLTGEFPDGKVDMKKLSDEYDELEQAHNTIYGEFKAVRDDLHRLWKVKSCVDTAARFNERTEEQKLQNRPQTRQKKEELSR</sequence>
<comment type="caution">
    <text evidence="2">The sequence shown here is derived from an EMBL/GenBank/DDBJ whole genome shotgun (WGS) entry which is preliminary data.</text>
</comment>
<feature type="region of interest" description="Disordered" evidence="1">
    <location>
        <begin position="162"/>
        <end position="185"/>
    </location>
</feature>